<keyword evidence="2" id="KW-1185">Reference proteome</keyword>
<dbReference type="STRING" id="1089553.Tph_c09940"/>
<proteinExistence type="predicted"/>
<dbReference type="AlphaFoldDB" id="K4LGL6"/>
<dbReference type="EMBL" id="CP003732">
    <property type="protein sequence ID" value="AFV11217.1"/>
    <property type="molecule type" value="Genomic_DNA"/>
</dbReference>
<protein>
    <submittedName>
        <fullName evidence="1">Uncharacterized protein</fullName>
    </submittedName>
</protein>
<evidence type="ECO:0000313" key="2">
    <source>
        <dbReference type="Proteomes" id="UP000000467"/>
    </source>
</evidence>
<dbReference type="HOGENOM" id="CLU_2290370_0_0_9"/>
<name>K4LGL6_THEPS</name>
<gene>
    <name evidence="1" type="ordered locus">Tph_c09940</name>
</gene>
<dbReference type="KEGG" id="tpz:Tph_c09940"/>
<accession>K4LGL6</accession>
<sequence length="101" mass="11147">MEIPLLQTAMAGTAQGSGWCCRVKKSWGTEGRTDSSQFVDKVFRVLYNCTQGAEKGRLRSGDGREEYLDTGHREGVPRLEAPLSKGLGKTALQVRRPVAHR</sequence>
<evidence type="ECO:0000313" key="1">
    <source>
        <dbReference type="EMBL" id="AFV11217.1"/>
    </source>
</evidence>
<reference evidence="1 2" key="1">
    <citation type="journal article" date="2012" name="BMC Genomics">
        <title>Genome-guided analysis of physiological and morphological traits of the fermentative acetate oxidizer Thermacetogenium phaeum.</title>
        <authorList>
            <person name="Oehler D."/>
            <person name="Poehlein A."/>
            <person name="Leimbach A."/>
            <person name="Muller N."/>
            <person name="Daniel R."/>
            <person name="Gottschalk G."/>
            <person name="Schink B."/>
        </authorList>
    </citation>
    <scope>NUCLEOTIDE SEQUENCE [LARGE SCALE GENOMIC DNA]</scope>
    <source>
        <strain evidence="2">ATCC BAA-254 / DSM 26808 / PB</strain>
    </source>
</reference>
<organism evidence="1 2">
    <name type="scientific">Thermacetogenium phaeum (strain ATCC BAA-254 / DSM 26808 / PB)</name>
    <dbReference type="NCBI Taxonomy" id="1089553"/>
    <lineage>
        <taxon>Bacteria</taxon>
        <taxon>Bacillati</taxon>
        <taxon>Bacillota</taxon>
        <taxon>Clostridia</taxon>
        <taxon>Thermoanaerobacterales</taxon>
        <taxon>Thermoanaerobacteraceae</taxon>
        <taxon>Thermacetogenium</taxon>
    </lineage>
</organism>
<dbReference type="Proteomes" id="UP000000467">
    <property type="component" value="Chromosome"/>
</dbReference>